<evidence type="ECO:0000256" key="5">
    <source>
        <dbReference type="ARBA" id="ARBA00022519"/>
    </source>
</evidence>
<gene>
    <name evidence="14" type="primary">mdtA</name>
    <name evidence="14" type="ORF">DM558_04280</name>
</gene>
<evidence type="ECO:0000259" key="10">
    <source>
        <dbReference type="Pfam" id="PF25876"/>
    </source>
</evidence>
<proteinExistence type="inferred from homology"/>
<dbReference type="AlphaFoldDB" id="A0A3Q9JL31"/>
<dbReference type="InterPro" id="IPR006143">
    <property type="entry name" value="RND_pump_MFP"/>
</dbReference>
<feature type="coiled-coil region" evidence="8">
    <location>
        <begin position="129"/>
        <end position="156"/>
    </location>
</feature>
<dbReference type="EMBL" id="CP029822">
    <property type="protein sequence ID" value="AZS50040.1"/>
    <property type="molecule type" value="Genomic_DNA"/>
</dbReference>
<evidence type="ECO:0000256" key="2">
    <source>
        <dbReference type="ARBA" id="ARBA00004635"/>
    </source>
</evidence>
<dbReference type="InterPro" id="IPR058626">
    <property type="entry name" value="MdtA-like_b-barrel"/>
</dbReference>
<evidence type="ECO:0000259" key="11">
    <source>
        <dbReference type="Pfam" id="PF25917"/>
    </source>
</evidence>
<dbReference type="RefSeq" id="WP_109702632.1">
    <property type="nucleotide sequence ID" value="NZ_CP029822.1"/>
</dbReference>
<dbReference type="InterPro" id="IPR058624">
    <property type="entry name" value="MdtA-like_HH"/>
</dbReference>
<protein>
    <submittedName>
        <fullName evidence="14">MdtA/MuxA family multidrug efflux RND transporter periplasmic adaptor subunit</fullName>
    </submittedName>
</protein>
<keyword evidence="5" id="KW-0997">Cell inner membrane</keyword>
<dbReference type="SUPFAM" id="SSF111369">
    <property type="entry name" value="HlyD-like secretion proteins"/>
    <property type="match status" value="1"/>
</dbReference>
<dbReference type="Gene3D" id="2.40.30.170">
    <property type="match status" value="1"/>
</dbReference>
<keyword evidence="7 9" id="KW-0472">Membrane</keyword>
<dbReference type="Pfam" id="PF25917">
    <property type="entry name" value="BSH_RND"/>
    <property type="match status" value="1"/>
</dbReference>
<dbReference type="Pfam" id="PF25989">
    <property type="entry name" value="YknX_C"/>
    <property type="match status" value="1"/>
</dbReference>
<evidence type="ECO:0000256" key="9">
    <source>
        <dbReference type="SAM" id="Phobius"/>
    </source>
</evidence>
<keyword evidence="9" id="KW-0812">Transmembrane</keyword>
<evidence type="ECO:0000256" key="6">
    <source>
        <dbReference type="ARBA" id="ARBA00023054"/>
    </source>
</evidence>
<dbReference type="Gene3D" id="2.40.50.100">
    <property type="match status" value="1"/>
</dbReference>
<evidence type="ECO:0000256" key="3">
    <source>
        <dbReference type="ARBA" id="ARBA00009477"/>
    </source>
</evidence>
<feature type="domain" description="Multidrug resistance protein MdtA-like alpha-helical hairpin" evidence="10">
    <location>
        <begin position="129"/>
        <end position="198"/>
    </location>
</feature>
<evidence type="ECO:0000313" key="15">
    <source>
        <dbReference type="Proteomes" id="UP000273143"/>
    </source>
</evidence>
<dbReference type="PANTHER" id="PTHR30469">
    <property type="entry name" value="MULTIDRUG RESISTANCE PROTEIN MDTA"/>
    <property type="match status" value="1"/>
</dbReference>
<feature type="domain" description="YknX-like C-terminal permuted SH3-like" evidence="13">
    <location>
        <begin position="324"/>
        <end position="390"/>
    </location>
</feature>
<dbReference type="Gene3D" id="1.10.287.470">
    <property type="entry name" value="Helix hairpin bin"/>
    <property type="match status" value="1"/>
</dbReference>
<dbReference type="InterPro" id="IPR058637">
    <property type="entry name" value="YknX-like_C"/>
</dbReference>
<evidence type="ECO:0000256" key="1">
    <source>
        <dbReference type="ARBA" id="ARBA00004533"/>
    </source>
</evidence>
<name>A0A3Q9JL31_9GAMM</name>
<evidence type="ECO:0000256" key="8">
    <source>
        <dbReference type="SAM" id="Coils"/>
    </source>
</evidence>
<dbReference type="Pfam" id="PF25944">
    <property type="entry name" value="Beta-barrel_RND"/>
    <property type="match status" value="1"/>
</dbReference>
<keyword evidence="4" id="KW-1003">Cell membrane</keyword>
<reference evidence="15" key="1">
    <citation type="submission" date="2018-06" db="EMBL/GenBank/DDBJ databases">
        <title>Complete genome of Pseudomonas insecticola strain QZS01.</title>
        <authorList>
            <person name="Wang J."/>
            <person name="Su Q."/>
        </authorList>
    </citation>
    <scope>NUCLEOTIDE SEQUENCE [LARGE SCALE GENOMIC DNA]</scope>
    <source>
        <strain evidence="15">QZS01</strain>
    </source>
</reference>
<dbReference type="GO" id="GO:1990281">
    <property type="term" value="C:efflux pump complex"/>
    <property type="evidence" value="ECO:0007669"/>
    <property type="project" value="TreeGrafter"/>
</dbReference>
<feature type="transmembrane region" description="Helical" evidence="9">
    <location>
        <begin position="21"/>
        <end position="39"/>
    </location>
</feature>
<dbReference type="PANTHER" id="PTHR30469:SF12">
    <property type="entry name" value="MULTIDRUG RESISTANCE PROTEIN MDTA"/>
    <property type="match status" value="1"/>
</dbReference>
<evidence type="ECO:0000259" key="13">
    <source>
        <dbReference type="Pfam" id="PF25989"/>
    </source>
</evidence>
<dbReference type="NCBIfam" id="NF008589">
    <property type="entry name" value="PRK11556.1"/>
    <property type="match status" value="1"/>
</dbReference>
<organism evidence="14 15">
    <name type="scientific">Entomomonas moraniae</name>
    <dbReference type="NCBI Taxonomy" id="2213226"/>
    <lineage>
        <taxon>Bacteria</taxon>
        <taxon>Pseudomonadati</taxon>
        <taxon>Pseudomonadota</taxon>
        <taxon>Gammaproteobacteria</taxon>
        <taxon>Pseudomonadales</taxon>
        <taxon>Pseudomonadaceae</taxon>
        <taxon>Entomomonas</taxon>
    </lineage>
</organism>
<evidence type="ECO:0000256" key="7">
    <source>
        <dbReference type="ARBA" id="ARBA00023136"/>
    </source>
</evidence>
<dbReference type="InterPro" id="IPR058625">
    <property type="entry name" value="MdtA-like_BSH"/>
</dbReference>
<comment type="subcellular location">
    <subcellularLocation>
        <location evidence="1">Cell inner membrane</location>
    </subcellularLocation>
    <subcellularLocation>
        <location evidence="2">Membrane</location>
        <topology evidence="2">Lipid-anchor</topology>
    </subcellularLocation>
</comment>
<sequence length="412" mass="45107">MTDQRDIMPTHQQNGTKRKRVIIAGIVTLVIIIGCVWWYKTRLSGQATTKPADDGMFNSGAIPVKVEAAYSGSFVKYAKALGTVNAYNTVSIVSRVQGELVKVLFTEGQQVKEGDLLAVIDPRPYEAALEQAKGTLKQNQAQLQNANSELVRYQKLIKQDSIAKQTYDSQLALVRQYQGTVLSSQAQVKDAELNLEFTQIKAPISGRLGLRQIDIGNYIKVGDTTPLITITQTQPISATFTLPETQLPEVAKHLAQGQRLVVEAWDSSNTQLLATGIVETLDNQINTSTGTILVKARFDNSDQILFPNQFVNIKLKLATLEDALIIPTDAIQYGNKGTFVYVVNGDKVHLNYITLGSSDTDKTVVLSGLNVGDKVILEGTDRLRENTKVEIIGSVSDLSDKSKIETAPVSEK</sequence>
<dbReference type="NCBIfam" id="TIGR01730">
    <property type="entry name" value="RND_mfp"/>
    <property type="match status" value="1"/>
</dbReference>
<evidence type="ECO:0000313" key="14">
    <source>
        <dbReference type="EMBL" id="AZS50040.1"/>
    </source>
</evidence>
<dbReference type="Proteomes" id="UP000273143">
    <property type="component" value="Chromosome"/>
</dbReference>
<feature type="domain" description="Multidrug resistance protein MdtA-like beta-barrel" evidence="12">
    <location>
        <begin position="235"/>
        <end position="318"/>
    </location>
</feature>
<keyword evidence="6 8" id="KW-0175">Coiled coil</keyword>
<dbReference type="KEGG" id="emo:DM558_04280"/>
<comment type="similarity">
    <text evidence="3">Belongs to the membrane fusion protein (MFP) (TC 8.A.1) family.</text>
</comment>
<feature type="domain" description="Multidrug resistance protein MdtA-like barrel-sandwich hybrid" evidence="11">
    <location>
        <begin position="88"/>
        <end position="231"/>
    </location>
</feature>
<evidence type="ECO:0000256" key="4">
    <source>
        <dbReference type="ARBA" id="ARBA00022475"/>
    </source>
</evidence>
<dbReference type="GO" id="GO:0015562">
    <property type="term" value="F:efflux transmembrane transporter activity"/>
    <property type="evidence" value="ECO:0007669"/>
    <property type="project" value="TreeGrafter"/>
</dbReference>
<keyword evidence="9" id="KW-1133">Transmembrane helix</keyword>
<dbReference type="PROSITE" id="PS51257">
    <property type="entry name" value="PROKAR_LIPOPROTEIN"/>
    <property type="match status" value="1"/>
</dbReference>
<keyword evidence="15" id="KW-1185">Reference proteome</keyword>
<dbReference type="Pfam" id="PF25876">
    <property type="entry name" value="HH_MFP_RND"/>
    <property type="match status" value="1"/>
</dbReference>
<dbReference type="Gene3D" id="2.40.420.20">
    <property type="match status" value="1"/>
</dbReference>
<evidence type="ECO:0000259" key="12">
    <source>
        <dbReference type="Pfam" id="PF25944"/>
    </source>
</evidence>
<accession>A0A3Q9JL31</accession>